<dbReference type="Pfam" id="PF00136">
    <property type="entry name" value="DNA_pol_B"/>
    <property type="match status" value="1"/>
</dbReference>
<dbReference type="InterPro" id="IPR025687">
    <property type="entry name" value="Znf-C4pol"/>
</dbReference>
<keyword evidence="2" id="KW-0808">Transferase</keyword>
<dbReference type="EC" id="2.7.7.7" evidence="1"/>
<dbReference type="Proteomes" id="UP000054279">
    <property type="component" value="Unassembled WGS sequence"/>
</dbReference>
<dbReference type="HOGENOM" id="CLU_1045847_0_0_1"/>
<evidence type="ECO:0000313" key="9">
    <source>
        <dbReference type="Proteomes" id="UP000054279"/>
    </source>
</evidence>
<dbReference type="GO" id="GO:0016035">
    <property type="term" value="C:zeta DNA polymerase complex"/>
    <property type="evidence" value="ECO:0007669"/>
    <property type="project" value="InterPro"/>
</dbReference>
<dbReference type="Gene3D" id="1.10.132.60">
    <property type="entry name" value="DNA polymerase family B, C-terminal domain"/>
    <property type="match status" value="1"/>
</dbReference>
<comment type="catalytic activity">
    <reaction evidence="5">
        <text>DNA(n) + a 2'-deoxyribonucleoside 5'-triphosphate = DNA(n+1) + diphosphate</text>
        <dbReference type="Rhea" id="RHEA:22508"/>
        <dbReference type="Rhea" id="RHEA-COMP:17339"/>
        <dbReference type="Rhea" id="RHEA-COMP:17340"/>
        <dbReference type="ChEBI" id="CHEBI:33019"/>
        <dbReference type="ChEBI" id="CHEBI:61560"/>
        <dbReference type="ChEBI" id="CHEBI:173112"/>
        <dbReference type="EC" id="2.7.7.7"/>
    </reaction>
</comment>
<accession>A0A0C9TCP4</accession>
<dbReference type="AlphaFoldDB" id="A0A0C9TCP4"/>
<feature type="domain" description="DNA-directed DNA polymerase family B multifunctional" evidence="6">
    <location>
        <begin position="11"/>
        <end position="127"/>
    </location>
</feature>
<dbReference type="GO" id="GO:0003677">
    <property type="term" value="F:DNA binding"/>
    <property type="evidence" value="ECO:0007669"/>
    <property type="project" value="InterPro"/>
</dbReference>
<evidence type="ECO:0000256" key="4">
    <source>
        <dbReference type="ARBA" id="ARBA00022932"/>
    </source>
</evidence>
<dbReference type="PANTHER" id="PTHR45812:SF1">
    <property type="entry name" value="DNA POLYMERASE ZETA CATALYTIC SUBUNIT"/>
    <property type="match status" value="1"/>
</dbReference>
<dbReference type="Pfam" id="PF14260">
    <property type="entry name" value="zf-C4pol"/>
    <property type="match status" value="1"/>
</dbReference>
<dbReference type="GO" id="GO:0005634">
    <property type="term" value="C:nucleus"/>
    <property type="evidence" value="ECO:0007669"/>
    <property type="project" value="TreeGrafter"/>
</dbReference>
<dbReference type="EMBL" id="KN837352">
    <property type="protein sequence ID" value="KIJ26923.1"/>
    <property type="molecule type" value="Genomic_DNA"/>
</dbReference>
<dbReference type="FunFam" id="1.10.132.60:FF:000007">
    <property type="entry name" value="DNA polymerase"/>
    <property type="match status" value="1"/>
</dbReference>
<evidence type="ECO:0000256" key="2">
    <source>
        <dbReference type="ARBA" id="ARBA00022679"/>
    </source>
</evidence>
<evidence type="ECO:0000313" key="8">
    <source>
        <dbReference type="EMBL" id="KIJ26923.1"/>
    </source>
</evidence>
<dbReference type="OrthoDB" id="2414538at2759"/>
<organism evidence="8 9">
    <name type="scientific">Sphaerobolus stellatus (strain SS14)</name>
    <dbReference type="NCBI Taxonomy" id="990650"/>
    <lineage>
        <taxon>Eukaryota</taxon>
        <taxon>Fungi</taxon>
        <taxon>Dikarya</taxon>
        <taxon>Basidiomycota</taxon>
        <taxon>Agaricomycotina</taxon>
        <taxon>Agaricomycetes</taxon>
        <taxon>Phallomycetidae</taxon>
        <taxon>Geastrales</taxon>
        <taxon>Sphaerobolaceae</taxon>
        <taxon>Sphaerobolus</taxon>
    </lineage>
</organism>
<evidence type="ECO:0000259" key="6">
    <source>
        <dbReference type="Pfam" id="PF00136"/>
    </source>
</evidence>
<dbReference type="GO" id="GO:0000166">
    <property type="term" value="F:nucleotide binding"/>
    <property type="evidence" value="ECO:0007669"/>
    <property type="project" value="InterPro"/>
</dbReference>
<feature type="domain" description="C4-type zinc-finger of DNA polymerase delta" evidence="7">
    <location>
        <begin position="190"/>
        <end position="259"/>
    </location>
</feature>
<dbReference type="GO" id="GO:0042276">
    <property type="term" value="P:error-prone translesion synthesis"/>
    <property type="evidence" value="ECO:0007669"/>
    <property type="project" value="TreeGrafter"/>
</dbReference>
<keyword evidence="9" id="KW-1185">Reference proteome</keyword>
<dbReference type="InterPro" id="IPR030559">
    <property type="entry name" value="PolZ_Rev3"/>
</dbReference>
<sequence length="319" mass="35622">MVERCLKTQDLSAVKEFCQESWRQILDGTVSVQDFIFAKEVKLGTYSDKGAPPPGAALAGKRVLEDPNDEPQYGERIPYVITRGEPGAKLMDRAVPPEEVVYNSNKRIDAQYYISKVLIPPLERIFNLMGADVRSWYNAMIKGVTADNAEAIISGSPSKVKAAGGKSDEESLVEEDEQAAIDLHYRSNRCILCGTKTDEGVCDICKRNPEESLHALLGRVQEVEQRLKNTHTICVSCTESAMAEPIKCESLECPWFYARKQAERDMENIKGVHELTEEIERLACDESENLKGKGKPRSRLGRKGVRSVSPMDVEIIEIL</sequence>
<evidence type="ECO:0000256" key="5">
    <source>
        <dbReference type="ARBA" id="ARBA00049244"/>
    </source>
</evidence>
<evidence type="ECO:0000256" key="1">
    <source>
        <dbReference type="ARBA" id="ARBA00012417"/>
    </source>
</evidence>
<keyword evidence="3" id="KW-0548">Nucleotidyltransferase</keyword>
<name>A0A0C9TCP4_SPHS4</name>
<protein>
    <recommendedName>
        <fullName evidence="1">DNA-directed DNA polymerase</fullName>
        <ecNumber evidence="1">2.7.7.7</ecNumber>
    </recommendedName>
</protein>
<evidence type="ECO:0000259" key="7">
    <source>
        <dbReference type="Pfam" id="PF14260"/>
    </source>
</evidence>
<dbReference type="SUPFAM" id="SSF56672">
    <property type="entry name" value="DNA/RNA polymerases"/>
    <property type="match status" value="1"/>
</dbReference>
<reference evidence="8 9" key="1">
    <citation type="submission" date="2014-06" db="EMBL/GenBank/DDBJ databases">
        <title>Evolutionary Origins and Diversification of the Mycorrhizal Mutualists.</title>
        <authorList>
            <consortium name="DOE Joint Genome Institute"/>
            <consortium name="Mycorrhizal Genomics Consortium"/>
            <person name="Kohler A."/>
            <person name="Kuo A."/>
            <person name="Nagy L.G."/>
            <person name="Floudas D."/>
            <person name="Copeland A."/>
            <person name="Barry K.W."/>
            <person name="Cichocki N."/>
            <person name="Veneault-Fourrey C."/>
            <person name="LaButti K."/>
            <person name="Lindquist E.A."/>
            <person name="Lipzen A."/>
            <person name="Lundell T."/>
            <person name="Morin E."/>
            <person name="Murat C."/>
            <person name="Riley R."/>
            <person name="Ohm R."/>
            <person name="Sun H."/>
            <person name="Tunlid A."/>
            <person name="Henrissat B."/>
            <person name="Grigoriev I.V."/>
            <person name="Hibbett D.S."/>
            <person name="Martin F."/>
        </authorList>
    </citation>
    <scope>NUCLEOTIDE SEQUENCE [LARGE SCALE GENOMIC DNA]</scope>
    <source>
        <strain evidence="8 9">SS14</strain>
    </source>
</reference>
<dbReference type="GO" id="GO:0000724">
    <property type="term" value="P:double-strand break repair via homologous recombination"/>
    <property type="evidence" value="ECO:0007669"/>
    <property type="project" value="TreeGrafter"/>
</dbReference>
<gene>
    <name evidence="8" type="ORF">M422DRAFT_271959</name>
</gene>
<evidence type="ECO:0000256" key="3">
    <source>
        <dbReference type="ARBA" id="ARBA00022695"/>
    </source>
</evidence>
<dbReference type="InterPro" id="IPR042087">
    <property type="entry name" value="DNA_pol_B_thumb"/>
</dbReference>
<dbReference type="PANTHER" id="PTHR45812">
    <property type="entry name" value="DNA POLYMERASE ZETA CATALYTIC SUBUNIT"/>
    <property type="match status" value="1"/>
</dbReference>
<keyword evidence="4" id="KW-0239">DNA-directed DNA polymerase</keyword>
<dbReference type="GO" id="GO:0003887">
    <property type="term" value="F:DNA-directed DNA polymerase activity"/>
    <property type="evidence" value="ECO:0007669"/>
    <property type="project" value="UniProtKB-KW"/>
</dbReference>
<dbReference type="InterPro" id="IPR043502">
    <property type="entry name" value="DNA/RNA_pol_sf"/>
</dbReference>
<dbReference type="InterPro" id="IPR006134">
    <property type="entry name" value="DNA-dir_DNA_pol_B_multi_dom"/>
</dbReference>
<proteinExistence type="predicted"/>